<name>A0A1M6X0S2_9FIRM</name>
<dbReference type="GO" id="GO:0050518">
    <property type="term" value="F:2-C-methyl-D-erythritol 4-phosphate cytidylyltransferase activity"/>
    <property type="evidence" value="ECO:0007669"/>
    <property type="project" value="UniProtKB-UniRule"/>
</dbReference>
<evidence type="ECO:0000256" key="6">
    <source>
        <dbReference type="ARBA" id="ARBA00023229"/>
    </source>
</evidence>
<accession>A0A1M6X0S2</accession>
<keyword evidence="9" id="KW-1185">Reference proteome</keyword>
<sequence length="231" mass="24950">MGKVIAIVPAAGSGSRMGSTVKKQYLQLVDKPVIMHTLAALEQCPEIDGIVIVVGPGEVALCQEMIDQGNALSKIMAVVPGGDHRQTSVYNGLCALPQDTELVLIHDGARPLIRPEEIAEVIRVTREIGAAALAVPLKDTIKVVDERGIVMATPRRETLWAVQTPQVFRFSLIMQAHRRALDTGMLATDDCALIEALGSPVQLVAGSYENLKITTPEDLVLAEAFIKRRKN</sequence>
<dbReference type="InterPro" id="IPR034683">
    <property type="entry name" value="IspD/TarI"/>
</dbReference>
<evidence type="ECO:0000256" key="1">
    <source>
        <dbReference type="ARBA" id="ARBA00001282"/>
    </source>
</evidence>
<dbReference type="InterPro" id="IPR029044">
    <property type="entry name" value="Nucleotide-diphossugar_trans"/>
</dbReference>
<dbReference type="Pfam" id="PF01128">
    <property type="entry name" value="IspD"/>
    <property type="match status" value="1"/>
</dbReference>
<evidence type="ECO:0000313" key="9">
    <source>
        <dbReference type="Proteomes" id="UP000183997"/>
    </source>
</evidence>
<dbReference type="InterPro" id="IPR050088">
    <property type="entry name" value="IspD/TarI_cytidylyltransf_bact"/>
</dbReference>
<evidence type="ECO:0000256" key="7">
    <source>
        <dbReference type="HAMAP-Rule" id="MF_00108"/>
    </source>
</evidence>
<dbReference type="PANTHER" id="PTHR32125">
    <property type="entry name" value="2-C-METHYL-D-ERYTHRITOL 4-PHOSPHATE CYTIDYLYLTRANSFERASE, CHLOROPLASTIC"/>
    <property type="match status" value="1"/>
</dbReference>
<feature type="site" description="Positions MEP for the nucleophilic attack" evidence="7">
    <location>
        <position position="212"/>
    </location>
</feature>
<comment type="catalytic activity">
    <reaction evidence="1 7">
        <text>2-C-methyl-D-erythritol 4-phosphate + CTP + H(+) = 4-CDP-2-C-methyl-D-erythritol + diphosphate</text>
        <dbReference type="Rhea" id="RHEA:13429"/>
        <dbReference type="ChEBI" id="CHEBI:15378"/>
        <dbReference type="ChEBI" id="CHEBI:33019"/>
        <dbReference type="ChEBI" id="CHEBI:37563"/>
        <dbReference type="ChEBI" id="CHEBI:57823"/>
        <dbReference type="ChEBI" id="CHEBI:58262"/>
        <dbReference type="EC" id="2.7.7.60"/>
    </reaction>
</comment>
<dbReference type="UniPathway" id="UPA00056">
    <property type="reaction ID" value="UER00093"/>
</dbReference>
<proteinExistence type="inferred from homology"/>
<dbReference type="GO" id="GO:0019288">
    <property type="term" value="P:isopentenyl diphosphate biosynthetic process, methylerythritol 4-phosphate pathway"/>
    <property type="evidence" value="ECO:0007669"/>
    <property type="project" value="UniProtKB-UniRule"/>
</dbReference>
<comment type="function">
    <text evidence="7">Catalyzes the formation of 4-diphosphocytidyl-2-C-methyl-D-erythritol from CTP and 2-C-methyl-D-erythritol 4-phosphate (MEP).</text>
</comment>
<keyword evidence="4 7" id="KW-0808">Transferase</keyword>
<dbReference type="EMBL" id="FRAR01000037">
    <property type="protein sequence ID" value="SHK99612.1"/>
    <property type="molecule type" value="Genomic_DNA"/>
</dbReference>
<feature type="site" description="Transition state stabilizer" evidence="7">
    <location>
        <position position="16"/>
    </location>
</feature>
<evidence type="ECO:0000256" key="2">
    <source>
        <dbReference type="ARBA" id="ARBA00004787"/>
    </source>
</evidence>
<dbReference type="Gene3D" id="3.90.550.10">
    <property type="entry name" value="Spore Coat Polysaccharide Biosynthesis Protein SpsA, Chain A"/>
    <property type="match status" value="1"/>
</dbReference>
<dbReference type="FunFam" id="3.90.550.10:FF:000003">
    <property type="entry name" value="2-C-methyl-D-erythritol 4-phosphate cytidylyltransferase"/>
    <property type="match status" value="1"/>
</dbReference>
<dbReference type="InterPro" id="IPR018294">
    <property type="entry name" value="ISPD_synthase_CS"/>
</dbReference>
<reference evidence="9" key="1">
    <citation type="submission" date="2016-11" db="EMBL/GenBank/DDBJ databases">
        <authorList>
            <person name="Varghese N."/>
            <person name="Submissions S."/>
        </authorList>
    </citation>
    <scope>NUCLEOTIDE SEQUENCE [LARGE SCALE GENOMIC DNA]</scope>
    <source>
        <strain evidence="9">DSM 10349</strain>
    </source>
</reference>
<dbReference type="PROSITE" id="PS01295">
    <property type="entry name" value="ISPD"/>
    <property type="match status" value="1"/>
</dbReference>
<evidence type="ECO:0000256" key="3">
    <source>
        <dbReference type="ARBA" id="ARBA00009789"/>
    </source>
</evidence>
<comment type="similarity">
    <text evidence="3 7">Belongs to the IspD/TarI cytidylyltransferase family. IspD subfamily.</text>
</comment>
<evidence type="ECO:0000256" key="4">
    <source>
        <dbReference type="ARBA" id="ARBA00022679"/>
    </source>
</evidence>
<evidence type="ECO:0000313" key="8">
    <source>
        <dbReference type="EMBL" id="SHK99612.1"/>
    </source>
</evidence>
<dbReference type="EC" id="2.7.7.60" evidence="7"/>
<dbReference type="Proteomes" id="UP000183997">
    <property type="component" value="Unassembled WGS sequence"/>
</dbReference>
<dbReference type="CDD" id="cd02516">
    <property type="entry name" value="CDP-ME_synthetase"/>
    <property type="match status" value="1"/>
</dbReference>
<comment type="pathway">
    <text evidence="2 7">Isoprenoid biosynthesis; isopentenyl diphosphate biosynthesis via DXP pathway; isopentenyl diphosphate from 1-deoxy-D-xylulose 5-phosphate: step 2/6.</text>
</comment>
<dbReference type="HAMAP" id="MF_00108">
    <property type="entry name" value="IspD"/>
    <property type="match status" value="1"/>
</dbReference>
<protein>
    <recommendedName>
        <fullName evidence="7">2-C-methyl-D-erythritol 4-phosphate cytidylyltransferase</fullName>
        <ecNumber evidence="7">2.7.7.60</ecNumber>
    </recommendedName>
    <alternativeName>
        <fullName evidence="7">4-diphosphocytidyl-2C-methyl-D-erythritol synthase</fullName>
    </alternativeName>
    <alternativeName>
        <fullName evidence="7">MEP cytidylyltransferase</fullName>
        <shortName evidence="7">MCT</shortName>
    </alternativeName>
</protein>
<dbReference type="InterPro" id="IPR001228">
    <property type="entry name" value="IspD"/>
</dbReference>
<keyword evidence="5 7" id="KW-0548">Nucleotidyltransferase</keyword>
<feature type="site" description="Positions MEP for the nucleophilic attack" evidence="7">
    <location>
        <position position="156"/>
    </location>
</feature>
<keyword evidence="6 7" id="KW-0414">Isoprene biosynthesis</keyword>
<dbReference type="RefSeq" id="WP_072917578.1">
    <property type="nucleotide sequence ID" value="NZ_FRAR01000037.1"/>
</dbReference>
<dbReference type="SUPFAM" id="SSF53448">
    <property type="entry name" value="Nucleotide-diphospho-sugar transferases"/>
    <property type="match status" value="1"/>
</dbReference>
<organism evidence="8 9">
    <name type="scientific">Desulforamulus aeronauticus DSM 10349</name>
    <dbReference type="NCBI Taxonomy" id="1121421"/>
    <lineage>
        <taxon>Bacteria</taxon>
        <taxon>Bacillati</taxon>
        <taxon>Bacillota</taxon>
        <taxon>Clostridia</taxon>
        <taxon>Eubacteriales</taxon>
        <taxon>Peptococcaceae</taxon>
        <taxon>Desulforamulus</taxon>
    </lineage>
</organism>
<feature type="site" description="Transition state stabilizer" evidence="7">
    <location>
        <position position="23"/>
    </location>
</feature>
<gene>
    <name evidence="7" type="primary">ispD</name>
    <name evidence="8" type="ORF">SAMN02745123_03852</name>
</gene>
<dbReference type="NCBIfam" id="TIGR00453">
    <property type="entry name" value="ispD"/>
    <property type="match status" value="1"/>
</dbReference>
<dbReference type="STRING" id="1121421.SAMN02745123_03852"/>
<dbReference type="PANTHER" id="PTHR32125:SF4">
    <property type="entry name" value="2-C-METHYL-D-ERYTHRITOL 4-PHOSPHATE CYTIDYLYLTRANSFERASE, CHLOROPLASTIC"/>
    <property type="match status" value="1"/>
</dbReference>
<dbReference type="OrthoDB" id="9806837at2"/>
<dbReference type="AlphaFoldDB" id="A0A1M6X0S2"/>
<evidence type="ECO:0000256" key="5">
    <source>
        <dbReference type="ARBA" id="ARBA00022695"/>
    </source>
</evidence>